<dbReference type="EMBL" id="JAUNZN010000001">
    <property type="protein sequence ID" value="KAK4830748.1"/>
    <property type="molecule type" value="Genomic_DNA"/>
</dbReference>
<reference evidence="1 2" key="1">
    <citation type="journal article" date="2023" name="J. Hered.">
        <title>Chromosome-level genome of the wood stork (Mycteria americana) provides insight into avian chromosome evolution.</title>
        <authorList>
            <person name="Flamio R. Jr."/>
            <person name="Ramstad K.M."/>
        </authorList>
    </citation>
    <scope>NUCLEOTIDE SEQUENCE [LARGE SCALE GENOMIC DNA]</scope>
    <source>
        <strain evidence="1">JAX WOST 10</strain>
    </source>
</reference>
<evidence type="ECO:0000313" key="1">
    <source>
        <dbReference type="EMBL" id="KAK4830748.1"/>
    </source>
</evidence>
<proteinExistence type="predicted"/>
<protein>
    <submittedName>
        <fullName evidence="1">Uncharacterized protein</fullName>
    </submittedName>
</protein>
<keyword evidence="2" id="KW-1185">Reference proteome</keyword>
<accession>A0AAN7SJR1</accession>
<evidence type="ECO:0000313" key="2">
    <source>
        <dbReference type="Proteomes" id="UP001333110"/>
    </source>
</evidence>
<sequence length="471" mass="51501">MIIPVPMLDNHFREEFFPNIQSKPLLEQLEAIASHPITCYLGEETNTHLTTASFQTLHQFCYSLDALQHLNVFLVVRDPKLNTLFKCRVQGDNHFPSPAGHTISDTSQQAIGFLGHLGTLLAHIQPAVDQHAQVLFRRAAFQPLFPKPVALHGVVMTPVQDPALGLVESHTIGLGPLIQPVQSLPTLKQINTPTQSGVICKLTEGALNPLIQITYKAQDTVGFLGCRHTLTAHVELLINQHPKAALNPFSTQPVFVLGIAPTRVQDLALGLVEFHEVCMGPPLKPVKVPLDGIPSLQCVDHIAQLGVIGKLADSALNPTLHVANKDVKQRWSQYQPLRKRHSLLGFIPLYSTKQIPEEAKVCFSEVQAKCPVFLDSFALQNCLPRNSVNQAPKQAKVCPLEVQESSQSSAQALGEGGGREGSLGRLQAPSSDQLCVTSGHRRVLKELADVLTKPLSIIYQQSWLTGEVPAD</sequence>
<gene>
    <name evidence="1" type="ORF">QYF61_013198</name>
</gene>
<name>A0AAN7SJR1_MYCAM</name>
<organism evidence="1 2">
    <name type="scientific">Mycteria americana</name>
    <name type="common">Wood stork</name>
    <dbReference type="NCBI Taxonomy" id="33587"/>
    <lineage>
        <taxon>Eukaryota</taxon>
        <taxon>Metazoa</taxon>
        <taxon>Chordata</taxon>
        <taxon>Craniata</taxon>
        <taxon>Vertebrata</taxon>
        <taxon>Euteleostomi</taxon>
        <taxon>Archelosauria</taxon>
        <taxon>Archosauria</taxon>
        <taxon>Dinosauria</taxon>
        <taxon>Saurischia</taxon>
        <taxon>Theropoda</taxon>
        <taxon>Coelurosauria</taxon>
        <taxon>Aves</taxon>
        <taxon>Neognathae</taxon>
        <taxon>Neoaves</taxon>
        <taxon>Aequornithes</taxon>
        <taxon>Ciconiiformes</taxon>
        <taxon>Ciconiidae</taxon>
        <taxon>Mycteria</taxon>
    </lineage>
</organism>
<dbReference type="Proteomes" id="UP001333110">
    <property type="component" value="Unassembled WGS sequence"/>
</dbReference>
<dbReference type="AlphaFoldDB" id="A0AAN7SJR1"/>
<comment type="caution">
    <text evidence="1">The sequence shown here is derived from an EMBL/GenBank/DDBJ whole genome shotgun (WGS) entry which is preliminary data.</text>
</comment>